<protein>
    <submittedName>
        <fullName evidence="3">VQ protein</fullName>
    </submittedName>
</protein>
<feature type="compositionally biased region" description="Low complexity" evidence="1">
    <location>
        <begin position="74"/>
        <end position="84"/>
    </location>
</feature>
<feature type="domain" description="VQ" evidence="2">
    <location>
        <begin position="55"/>
        <end position="75"/>
    </location>
</feature>
<evidence type="ECO:0000256" key="1">
    <source>
        <dbReference type="SAM" id="MobiDB-lite"/>
    </source>
</evidence>
<dbReference type="PANTHER" id="PTHR34777:SF1">
    <property type="entry name" value="VQ MOTIF-CONTAINING PROTEIN 10"/>
    <property type="match status" value="1"/>
</dbReference>
<dbReference type="Pfam" id="PF05678">
    <property type="entry name" value="VQ"/>
    <property type="match status" value="1"/>
</dbReference>
<evidence type="ECO:0000313" key="4">
    <source>
        <dbReference type="Proteomes" id="UP001370490"/>
    </source>
</evidence>
<evidence type="ECO:0000313" key="3">
    <source>
        <dbReference type="EMBL" id="KAK6932204.1"/>
    </source>
</evidence>
<proteinExistence type="predicted"/>
<feature type="region of interest" description="Disordered" evidence="1">
    <location>
        <begin position="72"/>
        <end position="105"/>
    </location>
</feature>
<reference evidence="3 4" key="1">
    <citation type="submission" date="2023-12" db="EMBL/GenBank/DDBJ databases">
        <title>A high-quality genome assembly for Dillenia turbinata (Dilleniales).</title>
        <authorList>
            <person name="Chanderbali A."/>
        </authorList>
    </citation>
    <scope>NUCLEOTIDE SEQUENCE [LARGE SCALE GENOMIC DNA]</scope>
    <source>
        <strain evidence="3">LSX21</strain>
        <tissue evidence="3">Leaf</tissue>
    </source>
</reference>
<comment type="caution">
    <text evidence="3">The sequence shown here is derived from an EMBL/GenBank/DDBJ whole genome shotgun (WGS) entry which is preliminary data.</text>
</comment>
<dbReference type="Proteomes" id="UP001370490">
    <property type="component" value="Unassembled WGS sequence"/>
</dbReference>
<dbReference type="AlphaFoldDB" id="A0AAN8Z9W8"/>
<organism evidence="3 4">
    <name type="scientific">Dillenia turbinata</name>
    <dbReference type="NCBI Taxonomy" id="194707"/>
    <lineage>
        <taxon>Eukaryota</taxon>
        <taxon>Viridiplantae</taxon>
        <taxon>Streptophyta</taxon>
        <taxon>Embryophyta</taxon>
        <taxon>Tracheophyta</taxon>
        <taxon>Spermatophyta</taxon>
        <taxon>Magnoliopsida</taxon>
        <taxon>eudicotyledons</taxon>
        <taxon>Gunneridae</taxon>
        <taxon>Pentapetalae</taxon>
        <taxon>Dilleniales</taxon>
        <taxon>Dilleniaceae</taxon>
        <taxon>Dillenia</taxon>
    </lineage>
</organism>
<dbReference type="EMBL" id="JBAMMX010000010">
    <property type="protein sequence ID" value="KAK6932204.1"/>
    <property type="molecule type" value="Genomic_DNA"/>
</dbReference>
<dbReference type="InterPro" id="IPR008889">
    <property type="entry name" value="VQ"/>
</dbReference>
<sequence length="141" mass="15762">MAADVSRNIQRKIPLVRRKIASSHNLMNLEVKPTMAAKTCTVDPVKVVIICTRHVETDPKSFKFVVQSLTGKNSSVQDQVVSPSPKRRKITSSEGLNGDGGGYHNDKKIDAFDETGFFEEQLDTLLLEMPSAEELRRLLHQ</sequence>
<name>A0AAN8Z9W8_9MAGN</name>
<gene>
    <name evidence="3" type="ORF">RJ641_001828</name>
</gene>
<keyword evidence="4" id="KW-1185">Reference proteome</keyword>
<accession>A0AAN8Z9W8</accession>
<evidence type="ECO:0000259" key="2">
    <source>
        <dbReference type="Pfam" id="PF05678"/>
    </source>
</evidence>
<dbReference type="InterPro" id="IPR039608">
    <property type="entry name" value="VQ_1/10"/>
</dbReference>
<dbReference type="PANTHER" id="PTHR34777">
    <property type="entry name" value="VQ MOTIF-CONTAINING PROTEIN 10"/>
    <property type="match status" value="1"/>
</dbReference>